<sequence>MHLYGHSHGTLPGTAASIDVEGNCFGFRPVAIDEIRVRLAENADAEGGGS</sequence>
<dbReference type="Proteomes" id="UP000543554">
    <property type="component" value="Unassembled WGS sequence"/>
</dbReference>
<keyword evidence="2" id="KW-1185">Reference proteome</keyword>
<comment type="caution">
    <text evidence="1">The sequence shown here is derived from an EMBL/GenBank/DDBJ whole genome shotgun (WGS) entry which is preliminary data.</text>
</comment>
<accession>A0AA40S541</accession>
<dbReference type="RefSeq" id="WP_373325219.1">
    <property type="nucleotide sequence ID" value="NZ_BPRF01000020.1"/>
</dbReference>
<name>A0AA40S541_9HYPH</name>
<reference evidence="1 2" key="1">
    <citation type="submission" date="2020-08" db="EMBL/GenBank/DDBJ databases">
        <title>Genomic Encyclopedia of Type Strains, Phase IV (KMG-IV): sequencing the most valuable type-strain genomes for metagenomic binning, comparative biology and taxonomic classification.</title>
        <authorList>
            <person name="Goeker M."/>
        </authorList>
    </citation>
    <scope>NUCLEOTIDE SEQUENCE [LARGE SCALE GENOMIC DNA]</scope>
    <source>
        <strain evidence="1 2">DSM 11490</strain>
    </source>
</reference>
<dbReference type="AlphaFoldDB" id="A0AA40S541"/>
<evidence type="ECO:0000313" key="2">
    <source>
        <dbReference type="Proteomes" id="UP000543554"/>
    </source>
</evidence>
<gene>
    <name evidence="1" type="ORF">HNR51_003713</name>
</gene>
<dbReference type="EMBL" id="JACJIB010000006">
    <property type="protein sequence ID" value="MBA8914620.1"/>
    <property type="molecule type" value="Genomic_DNA"/>
</dbReference>
<proteinExistence type="predicted"/>
<protein>
    <submittedName>
        <fullName evidence="1">Calcineurin-like phosphoesterase family protein</fullName>
    </submittedName>
</protein>
<organism evidence="1 2">
    <name type="scientific">Methylorubrum thiocyanatum</name>
    <dbReference type="NCBI Taxonomy" id="47958"/>
    <lineage>
        <taxon>Bacteria</taxon>
        <taxon>Pseudomonadati</taxon>
        <taxon>Pseudomonadota</taxon>
        <taxon>Alphaproteobacteria</taxon>
        <taxon>Hyphomicrobiales</taxon>
        <taxon>Methylobacteriaceae</taxon>
        <taxon>Methylorubrum</taxon>
    </lineage>
</organism>
<evidence type="ECO:0000313" key="1">
    <source>
        <dbReference type="EMBL" id="MBA8914620.1"/>
    </source>
</evidence>